<dbReference type="Gene3D" id="2.60.40.10">
    <property type="entry name" value="Immunoglobulins"/>
    <property type="match status" value="1"/>
</dbReference>
<evidence type="ECO:0008006" key="3">
    <source>
        <dbReference type="Google" id="ProtNLM"/>
    </source>
</evidence>
<keyword evidence="2" id="KW-1185">Reference proteome</keyword>
<accession>A0AAV4J398</accession>
<comment type="caution">
    <text evidence="1">The sequence shown here is derived from an EMBL/GenBank/DDBJ whole genome shotgun (WGS) entry which is preliminary data.</text>
</comment>
<gene>
    <name evidence="1" type="ORF">ElyMa_004976500</name>
</gene>
<evidence type="ECO:0000313" key="2">
    <source>
        <dbReference type="Proteomes" id="UP000762676"/>
    </source>
</evidence>
<reference evidence="1 2" key="1">
    <citation type="journal article" date="2021" name="Elife">
        <title>Chloroplast acquisition without the gene transfer in kleptoplastic sea slugs, Plakobranchus ocellatus.</title>
        <authorList>
            <person name="Maeda T."/>
            <person name="Takahashi S."/>
            <person name="Yoshida T."/>
            <person name="Shimamura S."/>
            <person name="Takaki Y."/>
            <person name="Nagai Y."/>
            <person name="Toyoda A."/>
            <person name="Suzuki Y."/>
            <person name="Arimoto A."/>
            <person name="Ishii H."/>
            <person name="Satoh N."/>
            <person name="Nishiyama T."/>
            <person name="Hasebe M."/>
            <person name="Maruyama T."/>
            <person name="Minagawa J."/>
            <person name="Obokata J."/>
            <person name="Shigenobu S."/>
        </authorList>
    </citation>
    <scope>NUCLEOTIDE SEQUENCE [LARGE SCALE GENOMIC DNA]</scope>
</reference>
<dbReference type="AlphaFoldDB" id="A0AAV4J398"/>
<proteinExistence type="predicted"/>
<dbReference type="Proteomes" id="UP000762676">
    <property type="component" value="Unassembled WGS sequence"/>
</dbReference>
<organism evidence="1 2">
    <name type="scientific">Elysia marginata</name>
    <dbReference type="NCBI Taxonomy" id="1093978"/>
    <lineage>
        <taxon>Eukaryota</taxon>
        <taxon>Metazoa</taxon>
        <taxon>Spiralia</taxon>
        <taxon>Lophotrochozoa</taxon>
        <taxon>Mollusca</taxon>
        <taxon>Gastropoda</taxon>
        <taxon>Heterobranchia</taxon>
        <taxon>Euthyneura</taxon>
        <taxon>Panpulmonata</taxon>
        <taxon>Sacoglossa</taxon>
        <taxon>Placobranchoidea</taxon>
        <taxon>Plakobranchidae</taxon>
        <taxon>Elysia</taxon>
    </lineage>
</organism>
<protein>
    <recommendedName>
        <fullName evidence="3">Ig-like domain-containing protein</fullName>
    </recommendedName>
</protein>
<name>A0AAV4J398_9GAST</name>
<sequence>MNKNPGRLGEPWSATCTSAVDGEIHWNIYSKYENVDFTNTLRFQKCNGRKCRRRIIQWQVPSQRTFVSRLEIDHLEFDDLGEYTCRILVPGRGDPLLTSYRSVLLNYSSRFEKLCKEDISDIVPNPLNTSKPFTWVP</sequence>
<evidence type="ECO:0000313" key="1">
    <source>
        <dbReference type="EMBL" id="GFS17237.1"/>
    </source>
</evidence>
<dbReference type="EMBL" id="BMAT01009969">
    <property type="protein sequence ID" value="GFS17237.1"/>
    <property type="molecule type" value="Genomic_DNA"/>
</dbReference>
<dbReference type="InterPro" id="IPR013783">
    <property type="entry name" value="Ig-like_fold"/>
</dbReference>